<reference evidence="2" key="1">
    <citation type="submission" date="2021-12" db="EMBL/GenBank/DDBJ databases">
        <authorList>
            <person name="King R."/>
        </authorList>
    </citation>
    <scope>NUCLEOTIDE SEQUENCE</scope>
</reference>
<gene>
    <name evidence="2" type="ORF">CHILSU_LOCUS5429</name>
</gene>
<protein>
    <recommendedName>
        <fullName evidence="4">Defective in cullin neddylation protein</fullName>
    </recommendedName>
</protein>
<name>A0ABN8B1U9_CHISP</name>
<dbReference type="InterPro" id="IPR011992">
    <property type="entry name" value="EF-hand-dom_pair"/>
</dbReference>
<dbReference type="InterPro" id="IPR008907">
    <property type="entry name" value="TPP/p25"/>
</dbReference>
<dbReference type="SUPFAM" id="SSF47473">
    <property type="entry name" value="EF-hand"/>
    <property type="match status" value="1"/>
</dbReference>
<comment type="similarity">
    <text evidence="1">Belongs to the TPPP family.</text>
</comment>
<accession>A0ABN8B1U9</accession>
<keyword evidence="3" id="KW-1185">Reference proteome</keyword>
<dbReference type="Gene3D" id="1.10.238.10">
    <property type="entry name" value="EF-hand"/>
    <property type="match status" value="1"/>
</dbReference>
<evidence type="ECO:0000313" key="2">
    <source>
        <dbReference type="EMBL" id="CAH0402191.1"/>
    </source>
</evidence>
<dbReference type="Proteomes" id="UP001153292">
    <property type="component" value="Chromosome 2"/>
</dbReference>
<dbReference type="EMBL" id="OU963895">
    <property type="protein sequence ID" value="CAH0402191.1"/>
    <property type="molecule type" value="Genomic_DNA"/>
</dbReference>
<evidence type="ECO:0000313" key="3">
    <source>
        <dbReference type="Proteomes" id="UP001153292"/>
    </source>
</evidence>
<dbReference type="Pfam" id="PF05517">
    <property type="entry name" value="p25-alpha"/>
    <property type="match status" value="1"/>
</dbReference>
<evidence type="ECO:0000256" key="1">
    <source>
        <dbReference type="ARBA" id="ARBA00010994"/>
    </source>
</evidence>
<sequence length="124" mass="14673">MDEEPASLDSQFVEFTKLMDTKRDGSTITLYRSDYWMRQSKILDDRRVTMTDTGILWWKFCKTELNYDEWYEFLTDLCDAKNLDQEYVETAMTNCGIPGSAPVIIPQYKDFFDTYKPKDKMVAL</sequence>
<evidence type="ECO:0008006" key="4">
    <source>
        <dbReference type="Google" id="ProtNLM"/>
    </source>
</evidence>
<organism evidence="2 3">
    <name type="scientific">Chilo suppressalis</name>
    <name type="common">Asiatic rice borer moth</name>
    <dbReference type="NCBI Taxonomy" id="168631"/>
    <lineage>
        <taxon>Eukaryota</taxon>
        <taxon>Metazoa</taxon>
        <taxon>Ecdysozoa</taxon>
        <taxon>Arthropoda</taxon>
        <taxon>Hexapoda</taxon>
        <taxon>Insecta</taxon>
        <taxon>Pterygota</taxon>
        <taxon>Neoptera</taxon>
        <taxon>Endopterygota</taxon>
        <taxon>Lepidoptera</taxon>
        <taxon>Glossata</taxon>
        <taxon>Ditrysia</taxon>
        <taxon>Pyraloidea</taxon>
        <taxon>Crambidae</taxon>
        <taxon>Crambinae</taxon>
        <taxon>Chilo</taxon>
    </lineage>
</organism>
<proteinExistence type="inferred from homology"/>